<organism evidence="9 10">
    <name type="scientific">Gloeophyllum trabeum (strain ATCC 11539 / FP-39264 / Madison 617)</name>
    <name type="common">Brown rot fungus</name>
    <dbReference type="NCBI Taxonomy" id="670483"/>
    <lineage>
        <taxon>Eukaryota</taxon>
        <taxon>Fungi</taxon>
        <taxon>Dikarya</taxon>
        <taxon>Basidiomycota</taxon>
        <taxon>Agaricomycotina</taxon>
        <taxon>Agaricomycetes</taxon>
        <taxon>Gloeophyllales</taxon>
        <taxon>Gloeophyllaceae</taxon>
        <taxon>Gloeophyllum</taxon>
    </lineage>
</organism>
<evidence type="ECO:0000256" key="2">
    <source>
        <dbReference type="ARBA" id="ARBA00022448"/>
    </source>
</evidence>
<feature type="transmembrane region" description="Helical" evidence="7">
    <location>
        <begin position="188"/>
        <end position="206"/>
    </location>
</feature>
<keyword evidence="5 7" id="KW-1133">Transmembrane helix</keyword>
<feature type="domain" description="Amino acid permease/ SLC12A" evidence="8">
    <location>
        <begin position="44"/>
        <end position="508"/>
    </location>
</feature>
<evidence type="ECO:0000256" key="3">
    <source>
        <dbReference type="ARBA" id="ARBA00022692"/>
    </source>
</evidence>
<dbReference type="HOGENOM" id="CLU_007946_12_1_1"/>
<dbReference type="KEGG" id="gtr:GLOTRDRAFT_39319"/>
<proteinExistence type="predicted"/>
<gene>
    <name evidence="9" type="ORF">GLOTRDRAFT_39319</name>
</gene>
<dbReference type="Gene3D" id="1.20.1740.10">
    <property type="entry name" value="Amino acid/polyamine transporter I"/>
    <property type="match status" value="1"/>
</dbReference>
<dbReference type="PANTHER" id="PTHR43341:SF36">
    <property type="entry name" value="PROLINE-SPECIFIC PERMEASE"/>
    <property type="match status" value="1"/>
</dbReference>
<evidence type="ECO:0000256" key="7">
    <source>
        <dbReference type="SAM" id="Phobius"/>
    </source>
</evidence>
<dbReference type="OMA" id="SMFLLIW"/>
<dbReference type="InterPro" id="IPR050524">
    <property type="entry name" value="APC_YAT"/>
</dbReference>
<dbReference type="InterPro" id="IPR004841">
    <property type="entry name" value="AA-permease/SLC12A_dom"/>
</dbReference>
<keyword evidence="4" id="KW-0029">Amino-acid transport</keyword>
<feature type="transmembrane region" description="Helical" evidence="7">
    <location>
        <begin position="154"/>
        <end position="176"/>
    </location>
</feature>
<dbReference type="Proteomes" id="UP000030669">
    <property type="component" value="Unassembled WGS sequence"/>
</dbReference>
<dbReference type="RefSeq" id="XP_007864009.1">
    <property type="nucleotide sequence ID" value="XM_007865818.1"/>
</dbReference>
<feature type="transmembrane region" description="Helical" evidence="7">
    <location>
        <begin position="47"/>
        <end position="69"/>
    </location>
</feature>
<dbReference type="eggNOG" id="KOG1286">
    <property type="taxonomic scope" value="Eukaryota"/>
</dbReference>
<evidence type="ECO:0000313" key="10">
    <source>
        <dbReference type="Proteomes" id="UP000030669"/>
    </source>
</evidence>
<evidence type="ECO:0000259" key="8">
    <source>
        <dbReference type="Pfam" id="PF00324"/>
    </source>
</evidence>
<keyword evidence="10" id="KW-1185">Reference proteome</keyword>
<feature type="transmembrane region" description="Helical" evidence="7">
    <location>
        <begin position="236"/>
        <end position="257"/>
    </location>
</feature>
<feature type="transmembrane region" description="Helical" evidence="7">
    <location>
        <begin position="481"/>
        <end position="500"/>
    </location>
</feature>
<evidence type="ECO:0000256" key="5">
    <source>
        <dbReference type="ARBA" id="ARBA00022989"/>
    </source>
</evidence>
<dbReference type="OrthoDB" id="10062876at2759"/>
<sequence length="549" mass="60987">MNGEKQDIKAPKVSETVFPVDVQECPQSESRGYGETRRGLKSRHIQLIAIGGTVGTGLFVGSGAILSIVGPANLLMAYIVMAFILWNAMNCMGEIATYLPIRGVSVSYYVDRFVDPSLAFAAGWNYWYVYAMLVSAEISAATLVVQYWTSAIPVPALITIFLLVCLLLNIFTVSWYGESEFWFASLKIIGIMSLIIIGVVLFFGGGPHHDRLGFRYWVRPGAFNAYLAHGNTGRFLGFWTALVRAGFAFMLSPELIVSAVGESKAPHRNIPKAARRFVYRLIVFYILGALVIGIITPSNDPNLLQAVTSGKTGAGASPFVLGIQRAGIKGLNHVYNAMILTSAWSSGNSFMYASSRALYSLSLTGQAPRAFSQCNRYGVPYLAVFATTLASCLVYLNVSRGAATVFQWFVNLTTTSGFIAWGVLFLCHIRFRQALIHHNALDMLTFRTPLQPYYTWFTLFLMVVLAITNGFQVFFPGEFSVSSFLAAYITIPLFLALYLGHKMWFRTSWMKRLDTIDIFDGKEEADRLEAEDVPPKPKNLLQKVWFWIA</sequence>
<keyword evidence="6 7" id="KW-0472">Membrane</keyword>
<dbReference type="GeneID" id="19305901"/>
<feature type="transmembrane region" description="Helical" evidence="7">
    <location>
        <begin position="408"/>
        <end position="431"/>
    </location>
</feature>
<dbReference type="PANTHER" id="PTHR43341">
    <property type="entry name" value="AMINO ACID PERMEASE"/>
    <property type="match status" value="1"/>
</dbReference>
<evidence type="ECO:0000256" key="1">
    <source>
        <dbReference type="ARBA" id="ARBA00004141"/>
    </source>
</evidence>
<dbReference type="GO" id="GO:0015171">
    <property type="term" value="F:amino acid transmembrane transporter activity"/>
    <property type="evidence" value="ECO:0007669"/>
    <property type="project" value="TreeGrafter"/>
</dbReference>
<dbReference type="EMBL" id="KB469299">
    <property type="protein sequence ID" value="EPQ57349.1"/>
    <property type="molecule type" value="Genomic_DNA"/>
</dbReference>
<keyword evidence="3 7" id="KW-0812">Transmembrane</keyword>
<keyword evidence="2" id="KW-0813">Transport</keyword>
<feature type="transmembrane region" description="Helical" evidence="7">
    <location>
        <begin position="127"/>
        <end position="148"/>
    </location>
</feature>
<name>S7RVQ1_GLOTA</name>
<dbReference type="AlphaFoldDB" id="S7RVQ1"/>
<comment type="subcellular location">
    <subcellularLocation>
        <location evidence="1">Membrane</location>
        <topology evidence="1">Multi-pass membrane protein</topology>
    </subcellularLocation>
</comment>
<evidence type="ECO:0000256" key="4">
    <source>
        <dbReference type="ARBA" id="ARBA00022970"/>
    </source>
</evidence>
<reference evidence="9 10" key="1">
    <citation type="journal article" date="2012" name="Science">
        <title>The Paleozoic origin of enzymatic lignin decomposition reconstructed from 31 fungal genomes.</title>
        <authorList>
            <person name="Floudas D."/>
            <person name="Binder M."/>
            <person name="Riley R."/>
            <person name="Barry K."/>
            <person name="Blanchette R.A."/>
            <person name="Henrissat B."/>
            <person name="Martinez A.T."/>
            <person name="Otillar R."/>
            <person name="Spatafora J.W."/>
            <person name="Yadav J.S."/>
            <person name="Aerts A."/>
            <person name="Benoit I."/>
            <person name="Boyd A."/>
            <person name="Carlson A."/>
            <person name="Copeland A."/>
            <person name="Coutinho P.M."/>
            <person name="de Vries R.P."/>
            <person name="Ferreira P."/>
            <person name="Findley K."/>
            <person name="Foster B."/>
            <person name="Gaskell J."/>
            <person name="Glotzer D."/>
            <person name="Gorecki P."/>
            <person name="Heitman J."/>
            <person name="Hesse C."/>
            <person name="Hori C."/>
            <person name="Igarashi K."/>
            <person name="Jurgens J.A."/>
            <person name="Kallen N."/>
            <person name="Kersten P."/>
            <person name="Kohler A."/>
            <person name="Kuees U."/>
            <person name="Kumar T.K.A."/>
            <person name="Kuo A."/>
            <person name="LaButti K."/>
            <person name="Larrondo L.F."/>
            <person name="Lindquist E."/>
            <person name="Ling A."/>
            <person name="Lombard V."/>
            <person name="Lucas S."/>
            <person name="Lundell T."/>
            <person name="Martin R."/>
            <person name="McLaughlin D.J."/>
            <person name="Morgenstern I."/>
            <person name="Morin E."/>
            <person name="Murat C."/>
            <person name="Nagy L.G."/>
            <person name="Nolan M."/>
            <person name="Ohm R.A."/>
            <person name="Patyshakuliyeva A."/>
            <person name="Rokas A."/>
            <person name="Ruiz-Duenas F.J."/>
            <person name="Sabat G."/>
            <person name="Salamov A."/>
            <person name="Samejima M."/>
            <person name="Schmutz J."/>
            <person name="Slot J.C."/>
            <person name="St John F."/>
            <person name="Stenlid J."/>
            <person name="Sun H."/>
            <person name="Sun S."/>
            <person name="Syed K."/>
            <person name="Tsang A."/>
            <person name="Wiebenga A."/>
            <person name="Young D."/>
            <person name="Pisabarro A."/>
            <person name="Eastwood D.C."/>
            <person name="Martin F."/>
            <person name="Cullen D."/>
            <person name="Grigoriev I.V."/>
            <person name="Hibbett D.S."/>
        </authorList>
    </citation>
    <scope>NUCLEOTIDE SEQUENCE [LARGE SCALE GENOMIC DNA]</scope>
    <source>
        <strain evidence="9 10">ATCC 11539</strain>
    </source>
</reference>
<protein>
    <submittedName>
        <fullName evidence="9">Proline permease</fullName>
    </submittedName>
</protein>
<feature type="transmembrane region" description="Helical" evidence="7">
    <location>
        <begin position="374"/>
        <end position="396"/>
    </location>
</feature>
<dbReference type="FunFam" id="1.20.1740.10:FF:000006">
    <property type="entry name" value="General amino acid permease"/>
    <property type="match status" value="1"/>
</dbReference>
<dbReference type="PIRSF" id="PIRSF006060">
    <property type="entry name" value="AA_transporter"/>
    <property type="match status" value="1"/>
</dbReference>
<accession>S7RVQ1</accession>
<evidence type="ECO:0000256" key="6">
    <source>
        <dbReference type="ARBA" id="ARBA00023136"/>
    </source>
</evidence>
<dbReference type="GO" id="GO:0016020">
    <property type="term" value="C:membrane"/>
    <property type="evidence" value="ECO:0007669"/>
    <property type="project" value="UniProtKB-SubCell"/>
</dbReference>
<evidence type="ECO:0000313" key="9">
    <source>
        <dbReference type="EMBL" id="EPQ57349.1"/>
    </source>
</evidence>
<feature type="transmembrane region" description="Helical" evidence="7">
    <location>
        <begin position="277"/>
        <end position="295"/>
    </location>
</feature>
<feature type="transmembrane region" description="Helical" evidence="7">
    <location>
        <begin position="452"/>
        <end position="475"/>
    </location>
</feature>
<dbReference type="Pfam" id="PF00324">
    <property type="entry name" value="AA_permease"/>
    <property type="match status" value="1"/>
</dbReference>
<feature type="transmembrane region" description="Helical" evidence="7">
    <location>
        <begin position="75"/>
        <end position="99"/>
    </location>
</feature>